<dbReference type="PANTHER" id="PTHR47225">
    <property type="entry name" value="EF-HAND CALCIUM-BINDING DOMAIN-CONTAINING PROTEIN 12"/>
    <property type="match status" value="1"/>
</dbReference>
<feature type="region of interest" description="Disordered" evidence="1">
    <location>
        <begin position="510"/>
        <end position="588"/>
    </location>
</feature>
<feature type="compositionally biased region" description="Low complexity" evidence="1">
    <location>
        <begin position="550"/>
        <end position="562"/>
    </location>
</feature>
<dbReference type="Proteomes" id="UP000735302">
    <property type="component" value="Unassembled WGS sequence"/>
</dbReference>
<dbReference type="SUPFAM" id="SSF47473">
    <property type="entry name" value="EF-hand"/>
    <property type="match status" value="1"/>
</dbReference>
<keyword evidence="4" id="KW-1185">Reference proteome</keyword>
<feature type="compositionally biased region" description="Polar residues" evidence="1">
    <location>
        <begin position="402"/>
        <end position="424"/>
    </location>
</feature>
<gene>
    <name evidence="3" type="ORF">PoB_004972300</name>
</gene>
<dbReference type="InterPro" id="IPR002048">
    <property type="entry name" value="EF_hand_dom"/>
</dbReference>
<dbReference type="PROSITE" id="PS50222">
    <property type="entry name" value="EF_HAND_2"/>
    <property type="match status" value="1"/>
</dbReference>
<dbReference type="EMBL" id="BLXT01005502">
    <property type="protein sequence ID" value="GFO23218.1"/>
    <property type="molecule type" value="Genomic_DNA"/>
</dbReference>
<protein>
    <submittedName>
        <fullName evidence="3">EF-hand domain-containing protein c3orf25-like protein</fullName>
    </submittedName>
</protein>
<feature type="compositionally biased region" description="Basic and acidic residues" evidence="1">
    <location>
        <begin position="288"/>
        <end position="298"/>
    </location>
</feature>
<feature type="compositionally biased region" description="Polar residues" evidence="1">
    <location>
        <begin position="365"/>
        <end position="378"/>
    </location>
</feature>
<dbReference type="InterPro" id="IPR042847">
    <property type="entry name" value="EFC12"/>
</dbReference>
<feature type="compositionally biased region" description="Polar residues" evidence="1">
    <location>
        <begin position="438"/>
        <end position="448"/>
    </location>
</feature>
<comment type="caution">
    <text evidence="3">The sequence shown here is derived from an EMBL/GenBank/DDBJ whole genome shotgun (WGS) entry which is preliminary data.</text>
</comment>
<feature type="compositionally biased region" description="Basic and acidic residues" evidence="1">
    <location>
        <begin position="340"/>
        <end position="364"/>
    </location>
</feature>
<feature type="region of interest" description="Disordered" evidence="1">
    <location>
        <begin position="288"/>
        <end position="448"/>
    </location>
</feature>
<proteinExistence type="predicted"/>
<evidence type="ECO:0000313" key="4">
    <source>
        <dbReference type="Proteomes" id="UP000735302"/>
    </source>
</evidence>
<feature type="domain" description="EF-hand" evidence="2">
    <location>
        <begin position="213"/>
        <end position="248"/>
    </location>
</feature>
<sequence length="625" mass="70444">MAPRGRRDILDANISFDMQRLFDPYNFDHIHEKERLKLFKQRDLPHIKHYKAAVKIFGGPPCRTRVIVAPPMETPLKHRLGLYHNVFVPPKAPVLNGSLKPLEEPTKELSVEEKLRVEEDEKVAKYKSWIGERKKLRKDLDGLGLNEDFLARKPDKTELERRVQANYKAERLWQPELPPTPQVQPTPKPLPEVPTMVVPPPDGLQLLDKFLTLNRMRLMDLFLLADKDKSWSISREELLNAVTSAKIPLTESEVDDIIITLDIDLDEELAYKELNAGLTQWRKQQRELKKQGLDDKPPIDIGVRAKGRQTKSIEERAQSQEATLLQGHSRENLSKSVRTGSKEGQSESTAKDSVKVSIIERNETSRGTSKTGKQQTESDNSESEAAGRIKESRSKSKESLSQQVTNSQTPLPESQVETRTSEVIVSQDAASRDVASSEFASQGMTSRDVATSEFASRGMVSRDVATSEFVSRDMASRDAGTSEFIHRENVPLDSQQSKSVFEDVLFSSEETPKVRTSVPDNGEEEVVNTSLTSPENKRMYTPPRPASTKSASGQQSRQSRSSTPNSLEPPEADVRPESRVPQSGEAMVDLRKHDRVVLSRSNIRNGVSINHMYRALAFRSRINNR</sequence>
<accession>A0AAV4BWM5</accession>
<evidence type="ECO:0000259" key="2">
    <source>
        <dbReference type="PROSITE" id="PS50222"/>
    </source>
</evidence>
<dbReference type="Pfam" id="PF13499">
    <property type="entry name" value="EF-hand_7"/>
    <property type="match status" value="1"/>
</dbReference>
<evidence type="ECO:0000256" key="1">
    <source>
        <dbReference type="SAM" id="MobiDB-lite"/>
    </source>
</evidence>
<organism evidence="3 4">
    <name type="scientific">Plakobranchus ocellatus</name>
    <dbReference type="NCBI Taxonomy" id="259542"/>
    <lineage>
        <taxon>Eukaryota</taxon>
        <taxon>Metazoa</taxon>
        <taxon>Spiralia</taxon>
        <taxon>Lophotrochozoa</taxon>
        <taxon>Mollusca</taxon>
        <taxon>Gastropoda</taxon>
        <taxon>Heterobranchia</taxon>
        <taxon>Euthyneura</taxon>
        <taxon>Panpulmonata</taxon>
        <taxon>Sacoglossa</taxon>
        <taxon>Placobranchoidea</taxon>
        <taxon>Plakobranchidae</taxon>
        <taxon>Plakobranchus</taxon>
    </lineage>
</organism>
<feature type="compositionally biased region" description="Basic and acidic residues" evidence="1">
    <location>
        <begin position="385"/>
        <end position="398"/>
    </location>
</feature>
<dbReference type="InterPro" id="IPR011992">
    <property type="entry name" value="EF-hand-dom_pair"/>
</dbReference>
<feature type="region of interest" description="Disordered" evidence="1">
    <location>
        <begin position="469"/>
        <end position="497"/>
    </location>
</feature>
<dbReference type="Gene3D" id="1.10.238.10">
    <property type="entry name" value="EF-hand"/>
    <property type="match status" value="1"/>
</dbReference>
<evidence type="ECO:0000313" key="3">
    <source>
        <dbReference type="EMBL" id="GFO23218.1"/>
    </source>
</evidence>
<dbReference type="PANTHER" id="PTHR47225:SF1">
    <property type="entry name" value="EF-HAND CALCIUM-BINDING DOMAIN-CONTAINING PROTEIN 12"/>
    <property type="match status" value="1"/>
</dbReference>
<reference evidence="3 4" key="1">
    <citation type="journal article" date="2021" name="Elife">
        <title>Chloroplast acquisition without the gene transfer in kleptoplastic sea slugs, Plakobranchus ocellatus.</title>
        <authorList>
            <person name="Maeda T."/>
            <person name="Takahashi S."/>
            <person name="Yoshida T."/>
            <person name="Shimamura S."/>
            <person name="Takaki Y."/>
            <person name="Nagai Y."/>
            <person name="Toyoda A."/>
            <person name="Suzuki Y."/>
            <person name="Arimoto A."/>
            <person name="Ishii H."/>
            <person name="Satoh N."/>
            <person name="Nishiyama T."/>
            <person name="Hasebe M."/>
            <person name="Maruyama T."/>
            <person name="Minagawa J."/>
            <person name="Obokata J."/>
            <person name="Shigenobu S."/>
        </authorList>
    </citation>
    <scope>NUCLEOTIDE SEQUENCE [LARGE SCALE GENOMIC DNA]</scope>
</reference>
<dbReference type="AlphaFoldDB" id="A0AAV4BWM5"/>
<name>A0AAV4BWM5_9GAST</name>
<dbReference type="GO" id="GO:0005509">
    <property type="term" value="F:calcium ion binding"/>
    <property type="evidence" value="ECO:0007669"/>
    <property type="project" value="InterPro"/>
</dbReference>